<dbReference type="EMBL" id="UHIO01000001">
    <property type="protein sequence ID" value="SUP43398.1"/>
    <property type="molecule type" value="Genomic_DNA"/>
</dbReference>
<evidence type="ECO:0000313" key="1">
    <source>
        <dbReference type="EMBL" id="SUP43398.1"/>
    </source>
</evidence>
<evidence type="ECO:0000313" key="2">
    <source>
        <dbReference type="Proteomes" id="UP000255367"/>
    </source>
</evidence>
<dbReference type="Gene3D" id="3.20.20.70">
    <property type="entry name" value="Aldolase class I"/>
    <property type="match status" value="1"/>
</dbReference>
<reference evidence="1 2" key="1">
    <citation type="submission" date="2018-06" db="EMBL/GenBank/DDBJ databases">
        <authorList>
            <consortium name="Pathogen Informatics"/>
            <person name="Doyle S."/>
        </authorList>
    </citation>
    <scope>NUCLEOTIDE SEQUENCE [LARGE SCALE GENOMIC DNA]</scope>
    <source>
        <strain evidence="1 2">NCTC12020</strain>
    </source>
</reference>
<sequence>MEKPIQYLHVSLWDFYKKIRRGADTTQLRIEALHKRINNRVPFIGVSNLYTADDMLNAYNTGYVDSLAIGKSVMLNPNLVQLIESGRESEIETTFDWDKAEKYRYTNAMLDGTCRGIDFIQNQNNLNYAIKAKIIKKLN</sequence>
<name>A0A380NMX1_9FIRM</name>
<organism evidence="1 2">
    <name type="scientific">Veillonella criceti</name>
    <dbReference type="NCBI Taxonomy" id="103891"/>
    <lineage>
        <taxon>Bacteria</taxon>
        <taxon>Bacillati</taxon>
        <taxon>Bacillota</taxon>
        <taxon>Negativicutes</taxon>
        <taxon>Veillonellales</taxon>
        <taxon>Veillonellaceae</taxon>
        <taxon>Veillonella</taxon>
    </lineage>
</organism>
<dbReference type="SUPFAM" id="SSF51395">
    <property type="entry name" value="FMN-linked oxidoreductases"/>
    <property type="match status" value="1"/>
</dbReference>
<gene>
    <name evidence="1" type="ORF">NCTC12020_01166</name>
</gene>
<keyword evidence="2" id="KW-1185">Reference proteome</keyword>
<protein>
    <submittedName>
        <fullName evidence="1">Uncharacterized protein</fullName>
    </submittedName>
</protein>
<dbReference type="InterPro" id="IPR013785">
    <property type="entry name" value="Aldolase_TIM"/>
</dbReference>
<accession>A0A380NMX1</accession>
<dbReference type="AlphaFoldDB" id="A0A380NMX1"/>
<proteinExistence type="predicted"/>
<dbReference type="Proteomes" id="UP000255367">
    <property type="component" value="Unassembled WGS sequence"/>
</dbReference>